<evidence type="ECO:0000256" key="7">
    <source>
        <dbReference type="ARBA" id="ARBA00023141"/>
    </source>
</evidence>
<dbReference type="PANTHER" id="PTHR42894">
    <property type="entry name" value="N-(5'-PHOSPHORIBOSYL)ANTHRANILATE ISOMERASE"/>
    <property type="match status" value="1"/>
</dbReference>
<dbReference type="Gene3D" id="3.20.20.70">
    <property type="entry name" value="Aldolase class I"/>
    <property type="match status" value="1"/>
</dbReference>
<comment type="similarity">
    <text evidence="9">Belongs to the TrpF family.</text>
</comment>
<accession>C1DWM1</accession>
<feature type="domain" description="N-(5'phosphoribosyl) anthranilate isomerase (PRAI)" evidence="10">
    <location>
        <begin position="3"/>
        <end position="199"/>
    </location>
</feature>
<reference evidence="11 12" key="1">
    <citation type="journal article" date="2009" name="J. Bacteriol.">
        <title>Complete and draft genome sequences of six members of the Aquificales.</title>
        <authorList>
            <person name="Reysenbach A.L."/>
            <person name="Hamamura N."/>
            <person name="Podar M."/>
            <person name="Griffiths E."/>
            <person name="Ferreira S."/>
            <person name="Hochstein R."/>
            <person name="Heidelberg J."/>
            <person name="Johnson J."/>
            <person name="Mead D."/>
            <person name="Pohorille A."/>
            <person name="Sarmiento M."/>
            <person name="Schweighofer K."/>
            <person name="Seshadri R."/>
            <person name="Voytek M.A."/>
        </authorList>
    </citation>
    <scope>NUCLEOTIDE SEQUENCE [LARGE SCALE GENOMIC DNA]</scope>
    <source>
        <strain evidence="12">Az-Fu1 / DSM 15241 / OCM 825</strain>
    </source>
</reference>
<evidence type="ECO:0000256" key="8">
    <source>
        <dbReference type="ARBA" id="ARBA00023235"/>
    </source>
</evidence>
<comment type="catalytic activity">
    <reaction evidence="1 9">
        <text>N-(5-phospho-beta-D-ribosyl)anthranilate = 1-(2-carboxyphenylamino)-1-deoxy-D-ribulose 5-phosphate</text>
        <dbReference type="Rhea" id="RHEA:21540"/>
        <dbReference type="ChEBI" id="CHEBI:18277"/>
        <dbReference type="ChEBI" id="CHEBI:58613"/>
        <dbReference type="EC" id="5.3.1.24"/>
    </reaction>
</comment>
<keyword evidence="12" id="KW-1185">Reference proteome</keyword>
<dbReference type="STRING" id="204536.SULAZ_1543"/>
<dbReference type="SUPFAM" id="SSF51366">
    <property type="entry name" value="Ribulose-phoshate binding barrel"/>
    <property type="match status" value="1"/>
</dbReference>
<dbReference type="InterPro" id="IPR001240">
    <property type="entry name" value="PRAI_dom"/>
</dbReference>
<organism evidence="11 12">
    <name type="scientific">Sulfurihydrogenibium azorense (strain DSM 15241 / OCM 825 / Az-Fu1)</name>
    <dbReference type="NCBI Taxonomy" id="204536"/>
    <lineage>
        <taxon>Bacteria</taxon>
        <taxon>Pseudomonadati</taxon>
        <taxon>Aquificota</taxon>
        <taxon>Aquificia</taxon>
        <taxon>Aquificales</taxon>
        <taxon>Hydrogenothermaceae</taxon>
        <taxon>Sulfurihydrogenibium</taxon>
    </lineage>
</organism>
<evidence type="ECO:0000256" key="5">
    <source>
        <dbReference type="ARBA" id="ARBA00022605"/>
    </source>
</evidence>
<dbReference type="PANTHER" id="PTHR42894:SF1">
    <property type="entry name" value="N-(5'-PHOSPHORIBOSYL)ANTHRANILATE ISOMERASE"/>
    <property type="match status" value="1"/>
</dbReference>
<dbReference type="Pfam" id="PF00697">
    <property type="entry name" value="PRAI"/>
    <property type="match status" value="1"/>
</dbReference>
<dbReference type="AlphaFoldDB" id="C1DWM1"/>
<name>C1DWM1_SULAA</name>
<dbReference type="OrthoDB" id="9786954at2"/>
<dbReference type="GO" id="GO:0004640">
    <property type="term" value="F:phosphoribosylanthranilate isomerase activity"/>
    <property type="evidence" value="ECO:0007669"/>
    <property type="project" value="UniProtKB-UniRule"/>
</dbReference>
<protein>
    <recommendedName>
        <fullName evidence="4 9">N-(5'-phosphoribosyl)anthranilate isomerase</fullName>
        <shortName evidence="9">PRAI</shortName>
        <ecNumber evidence="3 9">5.3.1.24</ecNumber>
    </recommendedName>
</protein>
<keyword evidence="8 9" id="KW-0413">Isomerase</keyword>
<sequence length="208" mass="23786">MIVKICGITQPQQAKEISQLGANYLGTIFYPKSPRYVDLDKIIEIKQSLNESTKLVVVVVNQDEKTVEELLYIADIIQFHGDEDYSFVKNFPKDRVIKVFRIKEESQIKQMEEYMKDDYCLLLDTYKEGMYGGTGETIDIQLLKKVLKLYDKIIVSGGLGLDNIKEVLSQIKPYGVDASSKLEIKPGIKDISKVKQFIEIVKSYESNN</sequence>
<evidence type="ECO:0000259" key="10">
    <source>
        <dbReference type="Pfam" id="PF00697"/>
    </source>
</evidence>
<keyword evidence="7 9" id="KW-0057">Aromatic amino acid biosynthesis</keyword>
<gene>
    <name evidence="9 11" type="primary">trpF</name>
    <name evidence="11" type="ordered locus">SULAZ_1543</name>
</gene>
<keyword evidence="5 9" id="KW-0028">Amino-acid biosynthesis</keyword>
<dbReference type="eggNOG" id="COG0135">
    <property type="taxonomic scope" value="Bacteria"/>
</dbReference>
<dbReference type="KEGG" id="saf:SULAZ_1543"/>
<dbReference type="HAMAP" id="MF_00135">
    <property type="entry name" value="PRAI"/>
    <property type="match status" value="1"/>
</dbReference>
<dbReference type="UniPathway" id="UPA00035">
    <property type="reaction ID" value="UER00042"/>
</dbReference>
<dbReference type="Proteomes" id="UP000001369">
    <property type="component" value="Chromosome"/>
</dbReference>
<dbReference type="InterPro" id="IPR044643">
    <property type="entry name" value="TrpF_fam"/>
</dbReference>
<comment type="pathway">
    <text evidence="2 9">Amino-acid biosynthesis; L-tryptophan biosynthesis; L-tryptophan from chorismate: step 3/5.</text>
</comment>
<evidence type="ECO:0000256" key="1">
    <source>
        <dbReference type="ARBA" id="ARBA00001164"/>
    </source>
</evidence>
<evidence type="ECO:0000313" key="11">
    <source>
        <dbReference type="EMBL" id="ACN98214.1"/>
    </source>
</evidence>
<evidence type="ECO:0000256" key="9">
    <source>
        <dbReference type="HAMAP-Rule" id="MF_00135"/>
    </source>
</evidence>
<dbReference type="EC" id="5.3.1.24" evidence="3 9"/>
<evidence type="ECO:0000313" key="12">
    <source>
        <dbReference type="Proteomes" id="UP000001369"/>
    </source>
</evidence>
<dbReference type="CDD" id="cd00405">
    <property type="entry name" value="PRAI"/>
    <property type="match status" value="1"/>
</dbReference>
<evidence type="ECO:0000256" key="4">
    <source>
        <dbReference type="ARBA" id="ARBA00022272"/>
    </source>
</evidence>
<dbReference type="InterPro" id="IPR011060">
    <property type="entry name" value="RibuloseP-bd_barrel"/>
</dbReference>
<proteinExistence type="inferred from homology"/>
<dbReference type="HOGENOM" id="CLU_076364_1_1_0"/>
<evidence type="ECO:0000256" key="2">
    <source>
        <dbReference type="ARBA" id="ARBA00004664"/>
    </source>
</evidence>
<dbReference type="GO" id="GO:0000162">
    <property type="term" value="P:L-tryptophan biosynthetic process"/>
    <property type="evidence" value="ECO:0007669"/>
    <property type="project" value="UniProtKB-UniRule"/>
</dbReference>
<dbReference type="InterPro" id="IPR013785">
    <property type="entry name" value="Aldolase_TIM"/>
</dbReference>
<dbReference type="EMBL" id="CP001229">
    <property type="protein sequence ID" value="ACN98214.1"/>
    <property type="molecule type" value="Genomic_DNA"/>
</dbReference>
<evidence type="ECO:0000256" key="6">
    <source>
        <dbReference type="ARBA" id="ARBA00022822"/>
    </source>
</evidence>
<dbReference type="RefSeq" id="WP_012673539.1">
    <property type="nucleotide sequence ID" value="NC_012438.1"/>
</dbReference>
<evidence type="ECO:0000256" key="3">
    <source>
        <dbReference type="ARBA" id="ARBA00012572"/>
    </source>
</evidence>
<keyword evidence="6 9" id="KW-0822">Tryptophan biosynthesis</keyword>